<dbReference type="EMBL" id="MUZQ01000038">
    <property type="protein sequence ID" value="OWK61592.1"/>
    <property type="molecule type" value="Genomic_DNA"/>
</dbReference>
<evidence type="ECO:0000313" key="1">
    <source>
        <dbReference type="EMBL" id="OWK61592.1"/>
    </source>
</evidence>
<organism evidence="1 2">
    <name type="scientific">Lonchura striata</name>
    <name type="common">white-rumped munia</name>
    <dbReference type="NCBI Taxonomy" id="40157"/>
    <lineage>
        <taxon>Eukaryota</taxon>
        <taxon>Metazoa</taxon>
        <taxon>Chordata</taxon>
        <taxon>Craniata</taxon>
        <taxon>Vertebrata</taxon>
        <taxon>Euteleostomi</taxon>
        <taxon>Archelosauria</taxon>
        <taxon>Archosauria</taxon>
        <taxon>Dinosauria</taxon>
        <taxon>Saurischia</taxon>
        <taxon>Theropoda</taxon>
        <taxon>Coelurosauria</taxon>
        <taxon>Aves</taxon>
        <taxon>Neognathae</taxon>
        <taxon>Neoaves</taxon>
        <taxon>Telluraves</taxon>
        <taxon>Australaves</taxon>
        <taxon>Passeriformes</taxon>
        <taxon>Passeroidea</taxon>
        <taxon>Estrildidae</taxon>
        <taxon>Estrildinae</taxon>
        <taxon>Lonchura</taxon>
    </lineage>
</organism>
<gene>
    <name evidence="1" type="ORF">RLOC_00012383</name>
</gene>
<evidence type="ECO:0000313" key="2">
    <source>
        <dbReference type="Proteomes" id="UP000197619"/>
    </source>
</evidence>
<proteinExistence type="predicted"/>
<comment type="caution">
    <text evidence="1">The sequence shown here is derived from an EMBL/GenBank/DDBJ whole genome shotgun (WGS) entry which is preliminary data.</text>
</comment>
<keyword evidence="2" id="KW-1185">Reference proteome</keyword>
<reference evidence="1 2" key="1">
    <citation type="submission" date="2017-05" db="EMBL/GenBank/DDBJ databases">
        <title>Genome of assembly of the Bengalese finch, Lonchura striata domestica.</title>
        <authorList>
            <person name="Colquitt B.M."/>
            <person name="Brainard M.S."/>
        </authorList>
    </citation>
    <scope>NUCLEOTIDE SEQUENCE [LARGE SCALE GENOMIC DNA]</scope>
    <source>
        <strain evidence="1">White83orange57</strain>
    </source>
</reference>
<dbReference type="Proteomes" id="UP000197619">
    <property type="component" value="Unassembled WGS sequence"/>
</dbReference>
<name>A0A218V7N5_9PASE</name>
<accession>A0A218V7N5</accession>
<protein>
    <submittedName>
        <fullName evidence="1">Uncharacterized protein</fullName>
    </submittedName>
</protein>
<sequence length="49" mass="5466">MVQLVLPLRLFKPHVACLFPLSPCVEMQRTIEGTKGKDCGLRITEPQNG</sequence>
<dbReference type="AlphaFoldDB" id="A0A218V7N5"/>